<evidence type="ECO:0000313" key="2">
    <source>
        <dbReference type="Proteomes" id="UP000694864"/>
    </source>
</evidence>
<gene>
    <name evidence="3" type="primary">LOC104741296</name>
</gene>
<dbReference type="GeneID" id="104741296"/>
<evidence type="ECO:0000313" key="3">
    <source>
        <dbReference type="RefSeq" id="XP_019091238.1"/>
    </source>
</evidence>
<dbReference type="SUPFAM" id="SSF81383">
    <property type="entry name" value="F-box domain"/>
    <property type="match status" value="1"/>
</dbReference>
<dbReference type="InterPro" id="IPR050796">
    <property type="entry name" value="SCF_F-box_component"/>
</dbReference>
<dbReference type="InterPro" id="IPR006527">
    <property type="entry name" value="F-box-assoc_dom_typ1"/>
</dbReference>
<dbReference type="Pfam" id="PF07734">
    <property type="entry name" value="FBA_1"/>
    <property type="match status" value="1"/>
</dbReference>
<sequence length="425" mass="48461">MTRAGKKKAGRRMTRTRICDLPLDLVGGKILTRVPITSLGAVRTTCKLWNTLTKDWVLGEASAPRQQFLGFMTMDSKVCSVKFHSRKEKEEEGEDLAIKQVDLLNQVKISKVHHCDGLLLCVAEDKSRLVIWNPYLGQTRPIRLGDDFHWQDSYALGYDMNRNHKIVRFQDYYEHPNKVSRYEIYQLSSNSWRDLKVHRPDLDIEFNHSASVKGNTYFFAQENRKYVEPNEDGEITDLEDFLICFDFTTETFGPPLPLPFHSGIDETVTFSSVRDEQLVVLYHNEGVYYGDKISTVEFWVTTKIEPNSVSWSMFLQVNMRPVSLTGELFNHEMGGGTFFIDEEQKVAVVFDIDGYLPTLPTLPERVRYHTAFISGQDGYFKPVSLGVAPNRGEPCQSSSGPCFASLYCPPVVCSSSYLPSLVQLN</sequence>
<reference evidence="3" key="2">
    <citation type="submission" date="2025-08" db="UniProtKB">
        <authorList>
            <consortium name="RefSeq"/>
        </authorList>
    </citation>
    <scope>IDENTIFICATION</scope>
    <source>
        <tissue evidence="3">Leaf</tissue>
    </source>
</reference>
<dbReference type="PANTHER" id="PTHR31672">
    <property type="entry name" value="BNACNNG10540D PROTEIN"/>
    <property type="match status" value="1"/>
</dbReference>
<feature type="domain" description="F-box associated beta-propeller type 1" evidence="1">
    <location>
        <begin position="70"/>
        <end position="424"/>
    </location>
</feature>
<accession>A0ABM1QWV0</accession>
<reference evidence="2" key="1">
    <citation type="journal article" date="2014" name="Nat. Commun.">
        <title>The emerging biofuel crop Camelina sativa retains a highly undifferentiated hexaploid genome structure.</title>
        <authorList>
            <person name="Kagale S."/>
            <person name="Koh C."/>
            <person name="Nixon J."/>
            <person name="Bollina V."/>
            <person name="Clarke W.E."/>
            <person name="Tuteja R."/>
            <person name="Spillane C."/>
            <person name="Robinson S.J."/>
            <person name="Links M.G."/>
            <person name="Clarke C."/>
            <person name="Higgins E.E."/>
            <person name="Huebert T."/>
            <person name="Sharpe A.G."/>
            <person name="Parkin I.A."/>
        </authorList>
    </citation>
    <scope>NUCLEOTIDE SEQUENCE [LARGE SCALE GENOMIC DNA]</scope>
    <source>
        <strain evidence="2">cv. DH55</strain>
    </source>
</reference>
<dbReference type="Proteomes" id="UP000694864">
    <property type="component" value="Chromosome 14"/>
</dbReference>
<proteinExistence type="predicted"/>
<evidence type="ECO:0000259" key="1">
    <source>
        <dbReference type="Pfam" id="PF07734"/>
    </source>
</evidence>
<protein>
    <submittedName>
        <fullName evidence="3">F-box/kelch-repeat protein At1g24800-like isoform X1</fullName>
    </submittedName>
</protein>
<keyword evidence="2" id="KW-1185">Reference proteome</keyword>
<dbReference type="SUPFAM" id="SSF50965">
    <property type="entry name" value="Galactose oxidase, central domain"/>
    <property type="match status" value="1"/>
</dbReference>
<organism evidence="2 3">
    <name type="scientific">Camelina sativa</name>
    <name type="common">False flax</name>
    <name type="synonym">Myagrum sativum</name>
    <dbReference type="NCBI Taxonomy" id="90675"/>
    <lineage>
        <taxon>Eukaryota</taxon>
        <taxon>Viridiplantae</taxon>
        <taxon>Streptophyta</taxon>
        <taxon>Embryophyta</taxon>
        <taxon>Tracheophyta</taxon>
        <taxon>Spermatophyta</taxon>
        <taxon>Magnoliopsida</taxon>
        <taxon>eudicotyledons</taxon>
        <taxon>Gunneridae</taxon>
        <taxon>Pentapetalae</taxon>
        <taxon>rosids</taxon>
        <taxon>malvids</taxon>
        <taxon>Brassicales</taxon>
        <taxon>Brassicaceae</taxon>
        <taxon>Camelineae</taxon>
        <taxon>Camelina</taxon>
    </lineage>
</organism>
<dbReference type="NCBIfam" id="TIGR01640">
    <property type="entry name" value="F_box_assoc_1"/>
    <property type="match status" value="1"/>
</dbReference>
<dbReference type="PANTHER" id="PTHR31672:SF13">
    <property type="entry name" value="F-BOX PROTEIN CPR30-LIKE"/>
    <property type="match status" value="1"/>
</dbReference>
<dbReference type="RefSeq" id="XP_019091238.1">
    <property type="nucleotide sequence ID" value="XM_019235693.1"/>
</dbReference>
<name>A0ABM1QWV0_CAMSA</name>
<dbReference type="InterPro" id="IPR017451">
    <property type="entry name" value="F-box-assoc_interact_dom"/>
</dbReference>
<dbReference type="InterPro" id="IPR011043">
    <property type="entry name" value="Gal_Oxase/kelch_b-propeller"/>
</dbReference>
<dbReference type="InterPro" id="IPR036047">
    <property type="entry name" value="F-box-like_dom_sf"/>
</dbReference>